<comment type="caution">
    <text evidence="7">The sequence shown here is derived from an EMBL/GenBank/DDBJ whole genome shotgun (WGS) entry which is preliminary data.</text>
</comment>
<evidence type="ECO:0000313" key="8">
    <source>
        <dbReference type="Proteomes" id="UP000679126"/>
    </source>
</evidence>
<dbReference type="SUPFAM" id="SSF88659">
    <property type="entry name" value="Sigma3 and sigma4 domains of RNA polymerase sigma factors"/>
    <property type="match status" value="1"/>
</dbReference>
<feature type="domain" description="RNA polymerase sigma-70 region 2" evidence="5">
    <location>
        <begin position="30"/>
        <end position="96"/>
    </location>
</feature>
<dbReference type="InterPro" id="IPR013324">
    <property type="entry name" value="RNA_pol_sigma_r3/r4-like"/>
</dbReference>
<protein>
    <submittedName>
        <fullName evidence="7">RNA polymerase sigma-70 factor</fullName>
    </submittedName>
</protein>
<reference evidence="8" key="1">
    <citation type="submission" date="2021-03" db="EMBL/GenBank/DDBJ databases">
        <title>Assistant Professor.</title>
        <authorList>
            <person name="Huq M.A."/>
        </authorList>
    </citation>
    <scope>NUCLEOTIDE SEQUENCE [LARGE SCALE GENOMIC DNA]</scope>
    <source>
        <strain evidence="8">MAH-28</strain>
    </source>
</reference>
<evidence type="ECO:0000256" key="4">
    <source>
        <dbReference type="ARBA" id="ARBA00023163"/>
    </source>
</evidence>
<dbReference type="InterPro" id="IPR036388">
    <property type="entry name" value="WH-like_DNA-bd_sf"/>
</dbReference>
<evidence type="ECO:0000256" key="1">
    <source>
        <dbReference type="ARBA" id="ARBA00010641"/>
    </source>
</evidence>
<dbReference type="SUPFAM" id="SSF88946">
    <property type="entry name" value="Sigma2 domain of RNA polymerase sigma factors"/>
    <property type="match status" value="1"/>
</dbReference>
<dbReference type="InterPro" id="IPR014284">
    <property type="entry name" value="RNA_pol_sigma-70_dom"/>
</dbReference>
<evidence type="ECO:0000313" key="7">
    <source>
        <dbReference type="EMBL" id="MBO9153698.1"/>
    </source>
</evidence>
<dbReference type="InterPro" id="IPR007627">
    <property type="entry name" value="RNA_pol_sigma70_r2"/>
</dbReference>
<dbReference type="Pfam" id="PF04542">
    <property type="entry name" value="Sigma70_r2"/>
    <property type="match status" value="1"/>
</dbReference>
<evidence type="ECO:0000259" key="5">
    <source>
        <dbReference type="Pfam" id="PF04542"/>
    </source>
</evidence>
<dbReference type="Proteomes" id="UP000679126">
    <property type="component" value="Unassembled WGS sequence"/>
</dbReference>
<feature type="domain" description="RNA polymerase sigma factor 70 region 4 type 2" evidence="6">
    <location>
        <begin position="130"/>
        <end position="178"/>
    </location>
</feature>
<dbReference type="EMBL" id="JAGHKP010000003">
    <property type="protein sequence ID" value="MBO9153698.1"/>
    <property type="molecule type" value="Genomic_DNA"/>
</dbReference>
<keyword evidence="3" id="KW-0731">Sigma factor</keyword>
<dbReference type="Gene3D" id="1.10.1740.10">
    <property type="match status" value="1"/>
</dbReference>
<dbReference type="Gene3D" id="1.10.10.10">
    <property type="entry name" value="Winged helix-like DNA-binding domain superfamily/Winged helix DNA-binding domain"/>
    <property type="match status" value="1"/>
</dbReference>
<gene>
    <name evidence="7" type="ORF">J7I43_15830</name>
</gene>
<dbReference type="RefSeq" id="WP_209146781.1">
    <property type="nucleotide sequence ID" value="NZ_JAGHKP010000003.1"/>
</dbReference>
<keyword evidence="2" id="KW-0805">Transcription regulation</keyword>
<dbReference type="InterPro" id="IPR013249">
    <property type="entry name" value="RNA_pol_sigma70_r4_t2"/>
</dbReference>
<comment type="similarity">
    <text evidence="1">Belongs to the sigma-70 factor family. ECF subfamily.</text>
</comment>
<evidence type="ECO:0000256" key="2">
    <source>
        <dbReference type="ARBA" id="ARBA00023015"/>
    </source>
</evidence>
<sequence length="199" mass="22858">MKTEHSYQSYTDIELIKQVTQDHEPAFNELFARYRNRLHAYLVKVCKSPETAEEIVLDIFVKIWNGRINMGKVENMEAFLFTVARNKALDFLRQVKKSRQKQEALWERMQGNTAGSADQRLLLENLESGIRDAAAGLSPQRKMVFLLSRDHHLTYEQIAEKLQLSSNTVRNHLSAALQVIRAHISPGLDLIVLVILMGQ</sequence>
<dbReference type="InterPro" id="IPR014327">
    <property type="entry name" value="RNA_pol_sigma70_bacteroid"/>
</dbReference>
<proteinExistence type="inferred from homology"/>
<dbReference type="PANTHER" id="PTHR43133:SF46">
    <property type="entry name" value="RNA POLYMERASE SIGMA-70 FACTOR ECF SUBFAMILY"/>
    <property type="match status" value="1"/>
</dbReference>
<dbReference type="InterPro" id="IPR039425">
    <property type="entry name" value="RNA_pol_sigma-70-like"/>
</dbReference>
<keyword evidence="4" id="KW-0804">Transcription</keyword>
<evidence type="ECO:0000259" key="6">
    <source>
        <dbReference type="Pfam" id="PF08281"/>
    </source>
</evidence>
<evidence type="ECO:0000256" key="3">
    <source>
        <dbReference type="ARBA" id="ARBA00023082"/>
    </source>
</evidence>
<dbReference type="Pfam" id="PF08281">
    <property type="entry name" value="Sigma70_r4_2"/>
    <property type="match status" value="1"/>
</dbReference>
<accession>A0ABS3YHD8</accession>
<dbReference type="NCBIfam" id="TIGR02985">
    <property type="entry name" value="Sig70_bacteroi1"/>
    <property type="match status" value="1"/>
</dbReference>
<dbReference type="NCBIfam" id="TIGR02937">
    <property type="entry name" value="sigma70-ECF"/>
    <property type="match status" value="1"/>
</dbReference>
<name>A0ABS3YHD8_9BACT</name>
<keyword evidence="8" id="KW-1185">Reference proteome</keyword>
<organism evidence="7 8">
    <name type="scientific">Chitinophaga chungangae</name>
    <dbReference type="NCBI Taxonomy" id="2821488"/>
    <lineage>
        <taxon>Bacteria</taxon>
        <taxon>Pseudomonadati</taxon>
        <taxon>Bacteroidota</taxon>
        <taxon>Chitinophagia</taxon>
        <taxon>Chitinophagales</taxon>
        <taxon>Chitinophagaceae</taxon>
        <taxon>Chitinophaga</taxon>
    </lineage>
</organism>
<dbReference type="InterPro" id="IPR013325">
    <property type="entry name" value="RNA_pol_sigma_r2"/>
</dbReference>
<dbReference type="PANTHER" id="PTHR43133">
    <property type="entry name" value="RNA POLYMERASE ECF-TYPE SIGMA FACTO"/>
    <property type="match status" value="1"/>
</dbReference>